<keyword evidence="2" id="KW-0472">Membrane</keyword>
<feature type="region of interest" description="Disordered" evidence="1">
    <location>
        <begin position="25"/>
        <end position="50"/>
    </location>
</feature>
<accession>F4WWS8</accession>
<evidence type="ECO:0000313" key="3">
    <source>
        <dbReference type="EMBL" id="EGI61400.1"/>
    </source>
</evidence>
<protein>
    <submittedName>
        <fullName evidence="3">Uncharacterized protein</fullName>
    </submittedName>
</protein>
<dbReference type="EMBL" id="GL888412">
    <property type="protein sequence ID" value="EGI61400.1"/>
    <property type="molecule type" value="Genomic_DNA"/>
</dbReference>
<name>F4WWS8_ACREC</name>
<evidence type="ECO:0000256" key="2">
    <source>
        <dbReference type="SAM" id="Phobius"/>
    </source>
</evidence>
<reference evidence="3" key="1">
    <citation type="submission" date="2011-02" db="EMBL/GenBank/DDBJ databases">
        <title>The genome of the leaf-cutting ant Acromyrmex echinatior suggests key adaptations to social evolution and fungus farming.</title>
        <authorList>
            <person name="Nygaard S."/>
            <person name="Zhang G."/>
        </authorList>
    </citation>
    <scope>NUCLEOTIDE SEQUENCE</scope>
</reference>
<proteinExistence type="predicted"/>
<organism evidence="4">
    <name type="scientific">Acromyrmex echinatior</name>
    <name type="common">Panamanian leafcutter ant</name>
    <name type="synonym">Acromyrmex octospinosus echinatior</name>
    <dbReference type="NCBI Taxonomy" id="103372"/>
    <lineage>
        <taxon>Eukaryota</taxon>
        <taxon>Metazoa</taxon>
        <taxon>Ecdysozoa</taxon>
        <taxon>Arthropoda</taxon>
        <taxon>Hexapoda</taxon>
        <taxon>Insecta</taxon>
        <taxon>Pterygota</taxon>
        <taxon>Neoptera</taxon>
        <taxon>Endopterygota</taxon>
        <taxon>Hymenoptera</taxon>
        <taxon>Apocrita</taxon>
        <taxon>Aculeata</taxon>
        <taxon>Formicoidea</taxon>
        <taxon>Formicidae</taxon>
        <taxon>Myrmicinae</taxon>
        <taxon>Acromyrmex</taxon>
    </lineage>
</organism>
<evidence type="ECO:0000313" key="4">
    <source>
        <dbReference type="Proteomes" id="UP000007755"/>
    </source>
</evidence>
<feature type="transmembrane region" description="Helical" evidence="2">
    <location>
        <begin position="133"/>
        <end position="156"/>
    </location>
</feature>
<keyword evidence="2" id="KW-0812">Transmembrane</keyword>
<keyword evidence="4" id="KW-1185">Reference proteome</keyword>
<sequence length="381" mass="42216">MKRKREEKTISGGVGVLWKKTEMRRTGRRMDSKGLAGLATREKGDREEDRGESLLVDGKIASPVDFTLGRNVSNRSSIYDSFVSGINPKFEGCYAPGFRVFLRSTRNDQTMCAILIAHCVHVALMWLDQLADVYALSSATGITVLSVIWCSLLAVLTDNSAILFPRNNMPAAHTTLYAWPPTMRKLESNSLTHDEGENKTDSTLLRMMAHLAWGGGNYTLKEKIGCCSKLDAFLLIYWYCDYGSLDGTNATTQECNEIIDTAAGCNPTTSRGLLLHIVNGTQMSNYAVRYLDLPASSSWFFFVPRRGALISSSRAVAELDDSGGVCRGYTQLSPRIEQRASKETEESYAISSLVKRGCKPFRNTDSVIPGANHDREKSLFR</sequence>
<dbReference type="InParanoid" id="F4WWS8"/>
<keyword evidence="2" id="KW-1133">Transmembrane helix</keyword>
<gene>
    <name evidence="3" type="ORF">G5I_10398</name>
</gene>
<dbReference type="Proteomes" id="UP000007755">
    <property type="component" value="Unassembled WGS sequence"/>
</dbReference>
<feature type="compositionally biased region" description="Basic and acidic residues" evidence="1">
    <location>
        <begin position="40"/>
        <end position="50"/>
    </location>
</feature>
<evidence type="ECO:0000256" key="1">
    <source>
        <dbReference type="SAM" id="MobiDB-lite"/>
    </source>
</evidence>
<dbReference type="AlphaFoldDB" id="F4WWS8"/>